<protein>
    <submittedName>
        <fullName evidence="2">Uncharacterized protein</fullName>
    </submittedName>
</protein>
<dbReference type="AlphaFoldDB" id="A0AAQ3PWJ1"/>
<evidence type="ECO:0000256" key="1">
    <source>
        <dbReference type="SAM" id="MobiDB-lite"/>
    </source>
</evidence>
<feature type="region of interest" description="Disordered" evidence="1">
    <location>
        <begin position="92"/>
        <end position="139"/>
    </location>
</feature>
<organism evidence="2 3">
    <name type="scientific">Paspalum notatum var. saurae</name>
    <dbReference type="NCBI Taxonomy" id="547442"/>
    <lineage>
        <taxon>Eukaryota</taxon>
        <taxon>Viridiplantae</taxon>
        <taxon>Streptophyta</taxon>
        <taxon>Embryophyta</taxon>
        <taxon>Tracheophyta</taxon>
        <taxon>Spermatophyta</taxon>
        <taxon>Magnoliopsida</taxon>
        <taxon>Liliopsida</taxon>
        <taxon>Poales</taxon>
        <taxon>Poaceae</taxon>
        <taxon>PACMAD clade</taxon>
        <taxon>Panicoideae</taxon>
        <taxon>Andropogonodae</taxon>
        <taxon>Paspaleae</taxon>
        <taxon>Paspalinae</taxon>
        <taxon>Paspalum</taxon>
    </lineage>
</organism>
<feature type="compositionally biased region" description="Low complexity" evidence="1">
    <location>
        <begin position="47"/>
        <end position="56"/>
    </location>
</feature>
<accession>A0AAQ3PWJ1</accession>
<evidence type="ECO:0000313" key="3">
    <source>
        <dbReference type="Proteomes" id="UP001341281"/>
    </source>
</evidence>
<dbReference type="PANTHER" id="PTHR34480">
    <property type="entry name" value="OS01G0967800 PROTEIN-RELATED"/>
    <property type="match status" value="1"/>
</dbReference>
<name>A0AAQ3PWJ1_PASNO</name>
<gene>
    <name evidence="2" type="ORF">U9M48_004929</name>
</gene>
<feature type="compositionally biased region" description="Basic and acidic residues" evidence="1">
    <location>
        <begin position="105"/>
        <end position="117"/>
    </location>
</feature>
<reference evidence="2 3" key="1">
    <citation type="submission" date="2024-02" db="EMBL/GenBank/DDBJ databases">
        <title>High-quality chromosome-scale genome assembly of Pensacola bahiagrass (Paspalum notatum Flugge var. saurae).</title>
        <authorList>
            <person name="Vega J.M."/>
            <person name="Podio M."/>
            <person name="Orjuela J."/>
            <person name="Siena L.A."/>
            <person name="Pessino S.C."/>
            <person name="Combes M.C."/>
            <person name="Mariac C."/>
            <person name="Albertini E."/>
            <person name="Pupilli F."/>
            <person name="Ortiz J.P.A."/>
            <person name="Leblanc O."/>
        </authorList>
    </citation>
    <scope>NUCLEOTIDE SEQUENCE [LARGE SCALE GENOMIC DNA]</scope>
    <source>
        <strain evidence="2">R1</strain>
        <tissue evidence="2">Leaf</tissue>
    </source>
</reference>
<dbReference type="Proteomes" id="UP001341281">
    <property type="component" value="Chromosome 01"/>
</dbReference>
<dbReference type="PANTHER" id="PTHR34480:SF11">
    <property type="entry name" value="OS05G0173500 PROTEIN"/>
    <property type="match status" value="1"/>
</dbReference>
<sequence>MGRRRKGSRKKEDRSLSPPLLGSDGQYVAGGGLPTPKQQRHRRSQVASGESSAAPASEKKKSNLRHYAVLYGTSREKRRDLRQEVKQHAVLHQAVSGDAASASSAREENLTQKEEAKAQSSLTSTDVTNTAHENSDQPDTLAHAISSGEIEGLHWSDAQLEEETQRLKKQIPFSSSLPDIDVGLDDFWSLYEGQDLKRLNERLALYRIKARKISEGALLEELVDAKLIEEYPPAVLEDNGYFQGYERHFEWHFDTDYKYFECVGLQDYQRLALNKDFDYLDWDEYQTFNTYQADQEFVEFYEKLSSKAKWMGFPEVDWQYEDFLWSINYDTSIYKEIANFYFEIWKRIAKEKYDTYVSVISGEVQENEARLMIAEAVKKIVPKRKIYYDYARKKLDIARKIGVIPLQDATA</sequence>
<dbReference type="EMBL" id="CP144745">
    <property type="protein sequence ID" value="WVZ54064.1"/>
    <property type="molecule type" value="Genomic_DNA"/>
</dbReference>
<feature type="region of interest" description="Disordered" evidence="1">
    <location>
        <begin position="1"/>
        <end position="66"/>
    </location>
</feature>
<proteinExistence type="predicted"/>
<feature type="compositionally biased region" description="Polar residues" evidence="1">
    <location>
        <begin position="118"/>
        <end position="132"/>
    </location>
</feature>
<keyword evidence="3" id="KW-1185">Reference proteome</keyword>
<evidence type="ECO:0000313" key="2">
    <source>
        <dbReference type="EMBL" id="WVZ54064.1"/>
    </source>
</evidence>